<gene>
    <name evidence="2" type="ORF">B5D82_18610</name>
</gene>
<keyword evidence="1" id="KW-0812">Transmembrane</keyword>
<evidence type="ECO:0008006" key="4">
    <source>
        <dbReference type="Google" id="ProtNLM"/>
    </source>
</evidence>
<dbReference type="RefSeq" id="WP_081153830.1">
    <property type="nucleotide sequence ID" value="NZ_CP020465.1"/>
</dbReference>
<dbReference type="EMBL" id="CP020465">
    <property type="protein sequence ID" value="ASP49608.1"/>
    <property type="molecule type" value="Genomic_DNA"/>
</dbReference>
<dbReference type="Proteomes" id="UP000202259">
    <property type="component" value="Chromosome"/>
</dbReference>
<feature type="transmembrane region" description="Helical" evidence="1">
    <location>
        <begin position="26"/>
        <end position="44"/>
    </location>
</feature>
<protein>
    <recommendedName>
        <fullName evidence="4">ABC transporter</fullName>
    </recommendedName>
</protein>
<dbReference type="AlphaFoldDB" id="A0A222GCK3"/>
<accession>A0A222GCK3</accession>
<keyword evidence="3" id="KW-1185">Reference proteome</keyword>
<reference evidence="2 3" key="1">
    <citation type="submission" date="2017-08" db="EMBL/GenBank/DDBJ databases">
        <title>Complete genome of Colwellia sp. NB097-1, a psychrophile bacterium ioslated from Bering Sea.</title>
        <authorList>
            <person name="Chen X."/>
        </authorList>
    </citation>
    <scope>NUCLEOTIDE SEQUENCE [LARGE SCALE GENOMIC DNA]</scope>
    <source>
        <strain evidence="2 3">NB097-1</strain>
    </source>
</reference>
<sequence length="271" mass="30204">MNINLARISTIITFEIVRLFKTKRGLLALLAFATIWFIILYYFVSSASATVTSHSFESMAEKLFGALGLSALLDWPVAEYAIYWLVAIYFFPSFALLVCSDQFCSDKQRGTLRFITLRTTRAELVLGRYLGQLLIMAILILLTSIATTILASVRDISLLSDSIWLGSKLSLEILIVVMPFIALMSLLNTFVTSARLAIVAATLFFALGPLIVTFIEYQFGQTFYLNLLFPGEQISRVLSQSSVGVSQYLLPLIQTVVLLITSHLIMKRASL</sequence>
<proteinExistence type="predicted"/>
<organism evidence="2 3">
    <name type="scientific">Cognaticolwellia beringensis</name>
    <dbReference type="NCBI Taxonomy" id="1967665"/>
    <lineage>
        <taxon>Bacteria</taxon>
        <taxon>Pseudomonadati</taxon>
        <taxon>Pseudomonadota</taxon>
        <taxon>Gammaproteobacteria</taxon>
        <taxon>Alteromonadales</taxon>
        <taxon>Colwelliaceae</taxon>
        <taxon>Cognaticolwellia</taxon>
    </lineage>
</organism>
<feature type="transmembrane region" description="Helical" evidence="1">
    <location>
        <begin position="133"/>
        <end position="153"/>
    </location>
</feature>
<evidence type="ECO:0000313" key="3">
    <source>
        <dbReference type="Proteomes" id="UP000202259"/>
    </source>
</evidence>
<dbReference type="KEGG" id="cber:B5D82_18610"/>
<feature type="transmembrane region" description="Helical" evidence="1">
    <location>
        <begin position="80"/>
        <end position="99"/>
    </location>
</feature>
<evidence type="ECO:0000313" key="2">
    <source>
        <dbReference type="EMBL" id="ASP49608.1"/>
    </source>
</evidence>
<name>A0A222GCK3_9GAMM</name>
<keyword evidence="1" id="KW-1133">Transmembrane helix</keyword>
<feature type="transmembrane region" description="Helical" evidence="1">
    <location>
        <begin position="173"/>
        <end position="191"/>
    </location>
</feature>
<evidence type="ECO:0000256" key="1">
    <source>
        <dbReference type="SAM" id="Phobius"/>
    </source>
</evidence>
<feature type="transmembrane region" description="Helical" evidence="1">
    <location>
        <begin position="248"/>
        <end position="266"/>
    </location>
</feature>
<dbReference type="OrthoDB" id="6398332at2"/>
<feature type="transmembrane region" description="Helical" evidence="1">
    <location>
        <begin position="198"/>
        <end position="219"/>
    </location>
</feature>
<keyword evidence="1" id="KW-0472">Membrane</keyword>